<dbReference type="Proteomes" id="UP001273209">
    <property type="component" value="Unassembled WGS sequence"/>
</dbReference>
<dbReference type="EMBL" id="JAWRVG010000003">
    <property type="protein sequence ID" value="KAK4083779.1"/>
    <property type="molecule type" value="Genomic_DNA"/>
</dbReference>
<comment type="caution">
    <text evidence="1">The sequence shown here is derived from an EMBL/GenBank/DDBJ whole genome shotgun (WGS) entry which is preliminary data.</text>
</comment>
<evidence type="ECO:0000313" key="1">
    <source>
        <dbReference type="EMBL" id="KAK4083779.1"/>
    </source>
</evidence>
<proteinExistence type="predicted"/>
<accession>A0AAE1JGZ3</accession>
<dbReference type="GeneID" id="87915417"/>
<protein>
    <recommendedName>
        <fullName evidence="3">Velvet domain-containing protein</fullName>
    </recommendedName>
</protein>
<reference evidence="1" key="1">
    <citation type="submission" date="2023-11" db="EMBL/GenBank/DDBJ databases">
        <title>The genome sequences of three competitors of mushroom-forming fungi.</title>
        <authorList>
            <person name="Beijen E."/>
            <person name="Ohm R.A."/>
        </authorList>
    </citation>
    <scope>NUCLEOTIDE SEQUENCE</scope>
    <source>
        <strain evidence="1">CBS 100526</strain>
    </source>
</reference>
<organism evidence="1 2">
    <name type="scientific">Trichoderma aggressivum f. europaeum</name>
    <dbReference type="NCBI Taxonomy" id="173218"/>
    <lineage>
        <taxon>Eukaryota</taxon>
        <taxon>Fungi</taxon>
        <taxon>Dikarya</taxon>
        <taxon>Ascomycota</taxon>
        <taxon>Pezizomycotina</taxon>
        <taxon>Sordariomycetes</taxon>
        <taxon>Hypocreomycetidae</taxon>
        <taxon>Hypocreales</taxon>
        <taxon>Hypocreaceae</taxon>
        <taxon>Trichoderma</taxon>
    </lineage>
</organism>
<evidence type="ECO:0000313" key="2">
    <source>
        <dbReference type="Proteomes" id="UP001273209"/>
    </source>
</evidence>
<dbReference type="AlphaFoldDB" id="A0AAE1JGZ3"/>
<keyword evidence="2" id="KW-1185">Reference proteome</keyword>
<name>A0AAE1JGZ3_9HYPO</name>
<gene>
    <name evidence="1" type="ORF">Triagg1_1441</name>
</gene>
<sequence>MAVTQAMPNPAVQARVGQVLPLIRVQHVDNNPAVNYFATPVLVSDTGAVVDALQATRAVTGRPINGGFIQYTFTDLVILAPGTYYLRADVYELIGGAGLVAQINSIPIVVTN</sequence>
<evidence type="ECO:0008006" key="3">
    <source>
        <dbReference type="Google" id="ProtNLM"/>
    </source>
</evidence>
<dbReference type="RefSeq" id="XP_062759780.1">
    <property type="nucleotide sequence ID" value="XM_062895512.1"/>
</dbReference>